<evidence type="ECO:0000259" key="5">
    <source>
        <dbReference type="PROSITE" id="PS01124"/>
    </source>
</evidence>
<dbReference type="PANTHER" id="PTHR46796">
    <property type="entry name" value="HTH-TYPE TRANSCRIPTIONAL ACTIVATOR RHAS-RELATED"/>
    <property type="match status" value="1"/>
</dbReference>
<dbReference type="InterPro" id="IPR018060">
    <property type="entry name" value="HTH_AraC"/>
</dbReference>
<evidence type="ECO:0000313" key="6">
    <source>
        <dbReference type="EMBL" id="EIP86147.1"/>
    </source>
</evidence>
<organism evidence="6 7">
    <name type="scientific">Burkholderia humptydooensis MSMB43</name>
    <dbReference type="NCBI Taxonomy" id="441157"/>
    <lineage>
        <taxon>Bacteria</taxon>
        <taxon>Pseudomonadati</taxon>
        <taxon>Pseudomonadota</taxon>
        <taxon>Betaproteobacteria</taxon>
        <taxon>Burkholderiales</taxon>
        <taxon>Burkholderiaceae</taxon>
        <taxon>Burkholderia</taxon>
        <taxon>pseudomallei group</taxon>
    </lineage>
</organism>
<dbReference type="Pfam" id="PF12833">
    <property type="entry name" value="HTH_18"/>
    <property type="match status" value="1"/>
</dbReference>
<sequence length="357" mass="39817">MERDMDNVEIYRFPNIKFDASKESEPSQNQDAMDDLRRGQTDAAAPAGPDSFFSGAHVGSLMLGTLRYPATISNGLVTHEAIRTIQRTHCSDCDHYFFCASREHAWQSTSETGIVRIDARQLFFADPARPLCIDVQSGDVVILIVPRNFIPIDLSSRHGTVFSGLMASLASQYIVGLAEHVGAISHAESKAIGDVTLNMLLAATSAAHDPIGPVRTNLEIELTRKVKTYINNHLESPKLCVDSICHDIGLSRAALYRLFSRENLGVAEYIKLLRLRKIYYILRHSTESRIRISELADRYGFCYNSSFAKLFKRQFGCAPSEIRRNTAVKPRSGNGKATQHDVPLDFNERRHFPTGAS</sequence>
<evidence type="ECO:0000256" key="2">
    <source>
        <dbReference type="ARBA" id="ARBA00023125"/>
    </source>
</evidence>
<accession>A0ABN0G1P9</accession>
<keyword evidence="2" id="KW-0238">DNA-binding</keyword>
<dbReference type="PROSITE" id="PS01124">
    <property type="entry name" value="HTH_ARAC_FAMILY_2"/>
    <property type="match status" value="1"/>
</dbReference>
<gene>
    <name evidence="6" type="ORF">A33K_17237</name>
</gene>
<dbReference type="SMART" id="SM00342">
    <property type="entry name" value="HTH_ARAC"/>
    <property type="match status" value="1"/>
</dbReference>
<dbReference type="InterPro" id="IPR050204">
    <property type="entry name" value="AraC_XylS_family_regulators"/>
</dbReference>
<evidence type="ECO:0000256" key="3">
    <source>
        <dbReference type="ARBA" id="ARBA00023163"/>
    </source>
</evidence>
<dbReference type="PRINTS" id="PR00032">
    <property type="entry name" value="HTHARAC"/>
</dbReference>
<dbReference type="SUPFAM" id="SSF46689">
    <property type="entry name" value="Homeodomain-like"/>
    <property type="match status" value="1"/>
</dbReference>
<dbReference type="InterPro" id="IPR018062">
    <property type="entry name" value="HTH_AraC-typ_CS"/>
</dbReference>
<keyword evidence="7" id="KW-1185">Reference proteome</keyword>
<dbReference type="PANTHER" id="PTHR46796:SF6">
    <property type="entry name" value="ARAC SUBFAMILY"/>
    <property type="match status" value="1"/>
</dbReference>
<dbReference type="EMBL" id="JH692065">
    <property type="protein sequence ID" value="EIP86147.1"/>
    <property type="molecule type" value="Genomic_DNA"/>
</dbReference>
<dbReference type="InterPro" id="IPR009057">
    <property type="entry name" value="Homeodomain-like_sf"/>
</dbReference>
<evidence type="ECO:0000256" key="1">
    <source>
        <dbReference type="ARBA" id="ARBA00023015"/>
    </source>
</evidence>
<feature type="domain" description="HTH araC/xylS-type" evidence="5">
    <location>
        <begin position="224"/>
        <end position="325"/>
    </location>
</feature>
<dbReference type="PROSITE" id="PS00041">
    <property type="entry name" value="HTH_ARAC_FAMILY_1"/>
    <property type="match status" value="1"/>
</dbReference>
<dbReference type="Proteomes" id="UP000004682">
    <property type="component" value="Unassembled WGS sequence"/>
</dbReference>
<name>A0ABN0G1P9_9BURK</name>
<proteinExistence type="predicted"/>
<keyword evidence="3" id="KW-0804">Transcription</keyword>
<keyword evidence="1" id="KW-0805">Transcription regulation</keyword>
<protein>
    <submittedName>
        <fullName evidence="6">Transcription regulator protein</fullName>
    </submittedName>
</protein>
<evidence type="ECO:0000256" key="4">
    <source>
        <dbReference type="SAM" id="MobiDB-lite"/>
    </source>
</evidence>
<feature type="region of interest" description="Disordered" evidence="4">
    <location>
        <begin position="19"/>
        <end position="49"/>
    </location>
</feature>
<dbReference type="Gene3D" id="1.10.10.60">
    <property type="entry name" value="Homeodomain-like"/>
    <property type="match status" value="1"/>
</dbReference>
<reference evidence="7" key="1">
    <citation type="journal article" date="2012" name="J. Bacteriol.">
        <title>Revised Genome Sequence of Burkholderia thailandensis MSMB43 with Improved Annotation.</title>
        <authorList>
            <person name="Zhuo Y."/>
            <person name="Liu L."/>
            <person name="Wang Q."/>
            <person name="Liu X."/>
            <person name="Ren B."/>
            <person name="Liu M."/>
            <person name="Ni P."/>
            <person name="Cheng Y.Q."/>
            <person name="Zhang L."/>
        </authorList>
    </citation>
    <scope>NUCLEOTIDE SEQUENCE [LARGE SCALE GENOMIC DNA]</scope>
    <source>
        <strain evidence="7">MSMB43</strain>
    </source>
</reference>
<dbReference type="InterPro" id="IPR020449">
    <property type="entry name" value="Tscrpt_reg_AraC-type_HTH"/>
</dbReference>
<evidence type="ECO:0000313" key="7">
    <source>
        <dbReference type="Proteomes" id="UP000004682"/>
    </source>
</evidence>